<feature type="domain" description="HTH iclR-type" evidence="4">
    <location>
        <begin position="11"/>
        <end position="72"/>
    </location>
</feature>
<evidence type="ECO:0000259" key="4">
    <source>
        <dbReference type="PROSITE" id="PS51077"/>
    </source>
</evidence>
<dbReference type="InterPro" id="IPR050707">
    <property type="entry name" value="HTH_MetabolicPath_Reg"/>
</dbReference>
<keyword evidence="3" id="KW-0804">Transcription</keyword>
<dbReference type="GO" id="GO:0003700">
    <property type="term" value="F:DNA-binding transcription factor activity"/>
    <property type="evidence" value="ECO:0007669"/>
    <property type="project" value="TreeGrafter"/>
</dbReference>
<keyword evidence="2" id="KW-0238">DNA-binding</keyword>
<dbReference type="EMBL" id="PSNX01000015">
    <property type="protein sequence ID" value="PPE65186.1"/>
    <property type="molecule type" value="Genomic_DNA"/>
</dbReference>
<dbReference type="InterPro" id="IPR029016">
    <property type="entry name" value="GAF-like_dom_sf"/>
</dbReference>
<protein>
    <submittedName>
        <fullName evidence="6">IclR family transcriptional regulator</fullName>
    </submittedName>
</protein>
<dbReference type="SUPFAM" id="SSF46785">
    <property type="entry name" value="Winged helix' DNA-binding domain"/>
    <property type="match status" value="1"/>
</dbReference>
<dbReference type="Pfam" id="PF01614">
    <property type="entry name" value="IclR_C"/>
    <property type="match status" value="1"/>
</dbReference>
<evidence type="ECO:0000259" key="5">
    <source>
        <dbReference type="PROSITE" id="PS51078"/>
    </source>
</evidence>
<evidence type="ECO:0000313" key="7">
    <source>
        <dbReference type="Proteomes" id="UP000238605"/>
    </source>
</evidence>
<evidence type="ECO:0000256" key="3">
    <source>
        <dbReference type="ARBA" id="ARBA00023163"/>
    </source>
</evidence>
<dbReference type="AlphaFoldDB" id="A0A2S5SR52"/>
<dbReference type="Pfam" id="PF09339">
    <property type="entry name" value="HTH_IclR"/>
    <property type="match status" value="1"/>
</dbReference>
<evidence type="ECO:0000313" key="6">
    <source>
        <dbReference type="EMBL" id="PPE65186.1"/>
    </source>
</evidence>
<dbReference type="PROSITE" id="PS51078">
    <property type="entry name" value="ICLR_ED"/>
    <property type="match status" value="1"/>
</dbReference>
<evidence type="ECO:0000256" key="2">
    <source>
        <dbReference type="ARBA" id="ARBA00023125"/>
    </source>
</evidence>
<comment type="caution">
    <text evidence="6">The sequence shown here is derived from an EMBL/GenBank/DDBJ whole genome shotgun (WGS) entry which is preliminary data.</text>
</comment>
<sequence length="270" mass="30083">MGKALSSDDAVRSVMRAMQILRALQDLQRASLAELQRHTGLPKPTLLRLMHTLEAEQAVWRPQGDGLWRPAVLLQPTRILRDEHLRLVEAAMPALEALRERVIWPSDLAVRQGLSMRLLETTRRASGLAVNRDPIGHRIDLLRSAVGRAYLAHCPPAERASLLRQLQRRPGAARDLPERIEALVAEVLRQGYAVRDPHYGGSDASIDTFDDQLRAIAVPVIARKRVLGCINLVWPRRFAARTDVVARHLRDLQQAASAIADAWVAGAAPR</sequence>
<dbReference type="InterPro" id="IPR036390">
    <property type="entry name" value="WH_DNA-bd_sf"/>
</dbReference>
<dbReference type="InterPro" id="IPR014757">
    <property type="entry name" value="Tscrpt_reg_IclR_C"/>
</dbReference>
<keyword evidence="1" id="KW-0805">Transcription regulation</keyword>
<dbReference type="Gene3D" id="3.30.450.40">
    <property type="match status" value="1"/>
</dbReference>
<dbReference type="PROSITE" id="PS51077">
    <property type="entry name" value="HTH_ICLR"/>
    <property type="match status" value="1"/>
</dbReference>
<dbReference type="OrthoDB" id="9807558at2"/>
<dbReference type="InterPro" id="IPR036388">
    <property type="entry name" value="WH-like_DNA-bd_sf"/>
</dbReference>
<dbReference type="SUPFAM" id="SSF55781">
    <property type="entry name" value="GAF domain-like"/>
    <property type="match status" value="1"/>
</dbReference>
<name>A0A2S5SR52_9BURK</name>
<dbReference type="Proteomes" id="UP000238605">
    <property type="component" value="Unassembled WGS sequence"/>
</dbReference>
<evidence type="ECO:0000256" key="1">
    <source>
        <dbReference type="ARBA" id="ARBA00023015"/>
    </source>
</evidence>
<dbReference type="InterPro" id="IPR005471">
    <property type="entry name" value="Tscrpt_reg_IclR_N"/>
</dbReference>
<organism evidence="6 7">
    <name type="scientific">Caldimonas caldifontis</name>
    <dbReference type="NCBI Taxonomy" id="1452508"/>
    <lineage>
        <taxon>Bacteria</taxon>
        <taxon>Pseudomonadati</taxon>
        <taxon>Pseudomonadota</taxon>
        <taxon>Betaproteobacteria</taxon>
        <taxon>Burkholderiales</taxon>
        <taxon>Sphaerotilaceae</taxon>
        <taxon>Caldimonas</taxon>
    </lineage>
</organism>
<dbReference type="GO" id="GO:0003677">
    <property type="term" value="F:DNA binding"/>
    <property type="evidence" value="ECO:0007669"/>
    <property type="project" value="UniProtKB-KW"/>
</dbReference>
<dbReference type="PANTHER" id="PTHR30136">
    <property type="entry name" value="HELIX-TURN-HELIX TRANSCRIPTIONAL REGULATOR, ICLR FAMILY"/>
    <property type="match status" value="1"/>
</dbReference>
<dbReference type="PANTHER" id="PTHR30136:SF23">
    <property type="entry name" value="DNA-BINDING TRANSCRIPTIONAL ACTIVATOR MHPR"/>
    <property type="match status" value="1"/>
</dbReference>
<dbReference type="Gene3D" id="1.10.10.10">
    <property type="entry name" value="Winged helix-like DNA-binding domain superfamily/Winged helix DNA-binding domain"/>
    <property type="match status" value="1"/>
</dbReference>
<gene>
    <name evidence="6" type="ORF">C1704_14655</name>
</gene>
<dbReference type="SMART" id="SM00346">
    <property type="entry name" value="HTH_ICLR"/>
    <property type="match status" value="1"/>
</dbReference>
<reference evidence="6 7" key="1">
    <citation type="submission" date="2018-02" db="EMBL/GenBank/DDBJ databases">
        <title>Reclassifiation of [Polyangium] brachysporum DSM 7029 as Guopingzhaonella breviflexa gen. nov., sp. nov., a member of the family Comamonadaceae.</title>
        <authorList>
            <person name="Tang B."/>
        </authorList>
    </citation>
    <scope>NUCLEOTIDE SEQUENCE [LARGE SCALE GENOMIC DNA]</scope>
    <source>
        <strain evidence="6 7">BCRC 80649</strain>
    </source>
</reference>
<accession>A0A2S5SR52</accession>
<keyword evidence="7" id="KW-1185">Reference proteome</keyword>
<feature type="domain" description="IclR-ED" evidence="5">
    <location>
        <begin position="71"/>
        <end position="265"/>
    </location>
</feature>
<dbReference type="GO" id="GO:0045892">
    <property type="term" value="P:negative regulation of DNA-templated transcription"/>
    <property type="evidence" value="ECO:0007669"/>
    <property type="project" value="TreeGrafter"/>
</dbReference>
<proteinExistence type="predicted"/>